<dbReference type="GO" id="GO:0034361">
    <property type="term" value="C:very-low-density lipoprotein particle"/>
    <property type="evidence" value="ECO:0007669"/>
    <property type="project" value="TreeGrafter"/>
</dbReference>
<evidence type="ECO:0000256" key="11">
    <source>
        <dbReference type="ARBA" id="ARBA00025553"/>
    </source>
</evidence>
<comment type="function">
    <text evidence="11">Probably involved in lipid transport. Can bind sphingosine-1-phosphate, myristic acid, palmitic acid and stearic acid, retinol, all-trans-retinoic acid and 9-cis-retinoic acid.</text>
</comment>
<keyword evidence="13" id="KW-1185">Reference proteome</keyword>
<evidence type="ECO:0000256" key="9">
    <source>
        <dbReference type="ARBA" id="ARBA00023055"/>
    </source>
</evidence>
<dbReference type="InterPro" id="IPR012674">
    <property type="entry name" value="Calycin"/>
</dbReference>
<dbReference type="GO" id="GO:0034384">
    <property type="term" value="P:high-density lipoprotein particle clearance"/>
    <property type="evidence" value="ECO:0007669"/>
    <property type="project" value="TreeGrafter"/>
</dbReference>
<keyword evidence="10" id="KW-1015">Disulfide bond</keyword>
<dbReference type="InterPro" id="IPR022734">
    <property type="entry name" value="ApoM"/>
</dbReference>
<comment type="caution">
    <text evidence="12">The sequence shown here is derived from an EMBL/GenBank/DDBJ whole genome shotgun (WGS) entry which is preliminary data.</text>
</comment>
<comment type="subcellular location">
    <subcellularLocation>
        <location evidence="1">Secreted</location>
    </subcellularLocation>
</comment>
<evidence type="ECO:0000256" key="1">
    <source>
        <dbReference type="ARBA" id="ARBA00004613"/>
    </source>
</evidence>
<reference evidence="12" key="1">
    <citation type="submission" date="2023-08" db="EMBL/GenBank/DDBJ databases">
        <title>Pelteobagrus vachellii genome.</title>
        <authorList>
            <person name="Liu H."/>
        </authorList>
    </citation>
    <scope>NUCLEOTIDE SEQUENCE</scope>
    <source>
        <strain evidence="12">PRFRI_2022a</strain>
        <tissue evidence="12">Muscle</tissue>
    </source>
</reference>
<dbReference type="GO" id="GO:0034364">
    <property type="term" value="C:high-density lipoprotein particle"/>
    <property type="evidence" value="ECO:0007669"/>
    <property type="project" value="UniProtKB-KW"/>
</dbReference>
<keyword evidence="5" id="KW-0813">Transport</keyword>
<evidence type="ECO:0000313" key="12">
    <source>
        <dbReference type="EMBL" id="KAK2831609.1"/>
    </source>
</evidence>
<evidence type="ECO:0000256" key="3">
    <source>
        <dbReference type="ARBA" id="ARBA00011559"/>
    </source>
</evidence>
<dbReference type="GO" id="GO:0034375">
    <property type="term" value="P:high-density lipoprotein particle remodeling"/>
    <property type="evidence" value="ECO:0007669"/>
    <property type="project" value="TreeGrafter"/>
</dbReference>
<keyword evidence="8" id="KW-0345">HDL</keyword>
<evidence type="ECO:0000256" key="10">
    <source>
        <dbReference type="ARBA" id="ARBA00023157"/>
    </source>
</evidence>
<protein>
    <recommendedName>
        <fullName evidence="4">Apolipoprotein M</fullName>
    </recommendedName>
</protein>
<sequence length="186" mass="21011">MVLFKLLGIVYALAQVLLPCLPPVPLSSEVLTTDQYLGKWYFVGVASWDDEDIESFKPLDNSVTELKKGENNTLVMVGALQNMDQCLNQAWTYHINPDLDPLMTEGPAENLGVFLDGKWIKCSSCLLIAKLHPNNGFLRIMLFARTEKTPDDLVQNFMSKMECFSVIDKFVITPRTKAFCKLEETN</sequence>
<evidence type="ECO:0000256" key="4">
    <source>
        <dbReference type="ARBA" id="ARBA00019937"/>
    </source>
</evidence>
<organism evidence="12 13">
    <name type="scientific">Tachysurus vachellii</name>
    <name type="common">Darkbarbel catfish</name>
    <name type="synonym">Pelteobagrus vachellii</name>
    <dbReference type="NCBI Taxonomy" id="175792"/>
    <lineage>
        <taxon>Eukaryota</taxon>
        <taxon>Metazoa</taxon>
        <taxon>Chordata</taxon>
        <taxon>Craniata</taxon>
        <taxon>Vertebrata</taxon>
        <taxon>Euteleostomi</taxon>
        <taxon>Actinopterygii</taxon>
        <taxon>Neopterygii</taxon>
        <taxon>Teleostei</taxon>
        <taxon>Ostariophysi</taxon>
        <taxon>Siluriformes</taxon>
        <taxon>Bagridae</taxon>
        <taxon>Tachysurus</taxon>
    </lineage>
</organism>
<dbReference type="Gene3D" id="2.40.128.20">
    <property type="match status" value="1"/>
</dbReference>
<dbReference type="GO" id="GO:0005543">
    <property type="term" value="F:phospholipid binding"/>
    <property type="evidence" value="ECO:0007669"/>
    <property type="project" value="TreeGrafter"/>
</dbReference>
<evidence type="ECO:0000256" key="2">
    <source>
        <dbReference type="ARBA" id="ARBA00007071"/>
    </source>
</evidence>
<keyword evidence="7" id="KW-0732">Signal</keyword>
<gene>
    <name evidence="12" type="ORF">Q7C36_016695</name>
</gene>
<comment type="similarity">
    <text evidence="2">Belongs to the calycin superfamily. Lipocalin family. Highly divergent.</text>
</comment>
<dbReference type="SUPFAM" id="SSF50814">
    <property type="entry name" value="Lipocalins"/>
    <property type="match status" value="1"/>
</dbReference>
<evidence type="ECO:0000256" key="6">
    <source>
        <dbReference type="ARBA" id="ARBA00022525"/>
    </source>
</evidence>
<name>A0AA88M6U6_TACVA</name>
<dbReference type="Proteomes" id="UP001187315">
    <property type="component" value="Unassembled WGS sequence"/>
</dbReference>
<dbReference type="GO" id="GO:0005319">
    <property type="term" value="F:lipid transporter activity"/>
    <property type="evidence" value="ECO:0007669"/>
    <property type="project" value="TreeGrafter"/>
</dbReference>
<proteinExistence type="inferred from homology"/>
<evidence type="ECO:0000256" key="8">
    <source>
        <dbReference type="ARBA" id="ARBA00022850"/>
    </source>
</evidence>
<dbReference type="GO" id="GO:0034362">
    <property type="term" value="C:low-density lipoprotein particle"/>
    <property type="evidence" value="ECO:0007669"/>
    <property type="project" value="TreeGrafter"/>
</dbReference>
<comment type="subunit">
    <text evidence="3">Interacts with LRP2; LRP2 mediates APOM renal uptake and subsequent lysosomal degradation.</text>
</comment>
<dbReference type="PANTHER" id="PTHR32028">
    <property type="entry name" value="APOLIPOPROTEIN M"/>
    <property type="match status" value="1"/>
</dbReference>
<evidence type="ECO:0000313" key="13">
    <source>
        <dbReference type="Proteomes" id="UP001187315"/>
    </source>
</evidence>
<evidence type="ECO:0000256" key="7">
    <source>
        <dbReference type="ARBA" id="ARBA00022729"/>
    </source>
</evidence>
<evidence type="ECO:0000256" key="5">
    <source>
        <dbReference type="ARBA" id="ARBA00022448"/>
    </source>
</evidence>
<dbReference type="PANTHER" id="PTHR32028:SF1">
    <property type="entry name" value="APOLIPOPROTEIN M"/>
    <property type="match status" value="1"/>
</dbReference>
<dbReference type="EMBL" id="JAVHJS010000017">
    <property type="protein sequence ID" value="KAK2831609.1"/>
    <property type="molecule type" value="Genomic_DNA"/>
</dbReference>
<dbReference type="GO" id="GO:0034380">
    <property type="term" value="P:high-density lipoprotein particle assembly"/>
    <property type="evidence" value="ECO:0007669"/>
    <property type="project" value="TreeGrafter"/>
</dbReference>
<dbReference type="GO" id="GO:0033344">
    <property type="term" value="P:cholesterol efflux"/>
    <property type="evidence" value="ECO:0007669"/>
    <property type="project" value="TreeGrafter"/>
</dbReference>
<dbReference type="AlphaFoldDB" id="A0AA88M6U6"/>
<keyword evidence="9" id="KW-0445">Lipid transport</keyword>
<accession>A0AA88M6U6</accession>
<keyword evidence="6" id="KW-0964">Secreted</keyword>
<dbReference type="Pfam" id="PF11032">
    <property type="entry name" value="ApoM"/>
    <property type="match status" value="1"/>
</dbReference>